<comment type="subcellular location">
    <subcellularLocation>
        <location evidence="1">Cell inner membrane</location>
        <topology evidence="1">Single-pass type II membrane protein</topology>
        <orientation evidence="1">Periplasmic side</orientation>
    </subcellularLocation>
</comment>
<dbReference type="AlphaFoldDB" id="A0A3E1K5N0"/>
<dbReference type="InterPro" id="IPR052029">
    <property type="entry name" value="PpiD_chaperone"/>
</dbReference>
<evidence type="ECO:0000256" key="8">
    <source>
        <dbReference type="ARBA" id="ARBA00038408"/>
    </source>
</evidence>
<dbReference type="PANTHER" id="PTHR47529:SF1">
    <property type="entry name" value="PERIPLASMIC CHAPERONE PPID"/>
    <property type="match status" value="1"/>
</dbReference>
<evidence type="ECO:0000256" key="4">
    <source>
        <dbReference type="ARBA" id="ARBA00022692"/>
    </source>
</evidence>
<feature type="transmembrane region" description="Helical" evidence="12">
    <location>
        <begin position="28"/>
        <end position="49"/>
    </location>
</feature>
<dbReference type="Gene3D" id="3.10.50.40">
    <property type="match status" value="1"/>
</dbReference>
<dbReference type="InterPro" id="IPR046357">
    <property type="entry name" value="PPIase_dom_sf"/>
</dbReference>
<dbReference type="SUPFAM" id="SSF109998">
    <property type="entry name" value="Triger factor/SurA peptide-binding domain-like"/>
    <property type="match status" value="1"/>
</dbReference>
<keyword evidence="7" id="KW-0143">Chaperone</keyword>
<dbReference type="GO" id="GO:0005886">
    <property type="term" value="C:plasma membrane"/>
    <property type="evidence" value="ECO:0007669"/>
    <property type="project" value="UniProtKB-SubCell"/>
</dbReference>
<proteinExistence type="inferred from homology"/>
<dbReference type="Gene3D" id="1.10.4030.10">
    <property type="entry name" value="Porin chaperone SurA, peptide-binding domain"/>
    <property type="match status" value="1"/>
</dbReference>
<sequence length="653" mass="73736">MGALFISDNRNYNRGHTRIMLQAIRDRVTGIVAIFVLGLLAVPFLFFGLDSYMRGVPQDAVAVVGDAEISSSEFQTSFAQYRQRLRQQLGDRYSELDTNQPAVRREHLEGMIDQLLLRQYAEDLGLRVSDQALAQVIRDIPAFQIEGQFNQDVYMQALRGAGETPRSFEQTLREDIQTSLIPQALSGSAVVTETEVDRLISLQRQTRQVSLVQVPAAEFEDQVEVSEEDVEAYYQDNIDRFTTEERVRLAYVELQPEALIEEAELSEEELRQRYESARQRYLTPEARRASHILITSEGAGDAESAEALATELRERIAEGESFQELAAEYSDDPVSAEQGGDLGWIEPEDMVAPFEEALYDLAAAGDVSDPVETQFGWHIIRLDEIRPPQGMSFEEARPEILEEHLQRQREDLYIELSERMVDLVYADDSSLDPLAEELGLEIKETDWFTRAGAENGIASNEEVVQAAFSDLVLLDEAVSDPIEIDRNHMVAVKVLEHEPAEPRPLEEVSDRIRQRLVTERSREMAEERAEALLERVGSDGSTLESLAESEGLDLVSIDSLGRRDFQQGPAFLREVFRLPAPGEEPTLHVLPRQGGYALVRLEGVRAGNPAEASETERDMMRRQLRSTRTQEALEGLIARLREETEISVVEDRL</sequence>
<evidence type="ECO:0000256" key="10">
    <source>
        <dbReference type="ARBA" id="ARBA00042775"/>
    </source>
</evidence>
<dbReference type="InterPro" id="IPR000297">
    <property type="entry name" value="PPIase_PpiC"/>
</dbReference>
<keyword evidence="6 12" id="KW-0472">Membrane</keyword>
<dbReference type="Proteomes" id="UP000260351">
    <property type="component" value="Unassembled WGS sequence"/>
</dbReference>
<keyword evidence="15" id="KW-1185">Reference proteome</keyword>
<protein>
    <recommendedName>
        <fullName evidence="9">Periplasmic chaperone PpiD</fullName>
    </recommendedName>
    <alternativeName>
        <fullName evidence="10">Periplasmic folding chaperone</fullName>
    </alternativeName>
</protein>
<comment type="similarity">
    <text evidence="8">Belongs to the PpiD chaperone family.</text>
</comment>
<evidence type="ECO:0000256" key="5">
    <source>
        <dbReference type="ARBA" id="ARBA00022989"/>
    </source>
</evidence>
<evidence type="ECO:0000256" key="3">
    <source>
        <dbReference type="ARBA" id="ARBA00022519"/>
    </source>
</evidence>
<evidence type="ECO:0000256" key="1">
    <source>
        <dbReference type="ARBA" id="ARBA00004382"/>
    </source>
</evidence>
<evidence type="ECO:0000256" key="11">
    <source>
        <dbReference type="PROSITE-ProRule" id="PRU00278"/>
    </source>
</evidence>
<dbReference type="SUPFAM" id="SSF54534">
    <property type="entry name" value="FKBP-like"/>
    <property type="match status" value="1"/>
</dbReference>
<evidence type="ECO:0000256" key="6">
    <source>
        <dbReference type="ARBA" id="ARBA00023136"/>
    </source>
</evidence>
<accession>A0A3E1K5N0</accession>
<evidence type="ECO:0000256" key="7">
    <source>
        <dbReference type="ARBA" id="ARBA00023186"/>
    </source>
</evidence>
<dbReference type="Pfam" id="PF00639">
    <property type="entry name" value="Rotamase"/>
    <property type="match status" value="1"/>
</dbReference>
<evidence type="ECO:0000259" key="13">
    <source>
        <dbReference type="PROSITE" id="PS50198"/>
    </source>
</evidence>
<dbReference type="GO" id="GO:0003755">
    <property type="term" value="F:peptidyl-prolyl cis-trans isomerase activity"/>
    <property type="evidence" value="ECO:0007669"/>
    <property type="project" value="UniProtKB-KW"/>
</dbReference>
<keyword evidence="4 12" id="KW-0812">Transmembrane</keyword>
<evidence type="ECO:0000256" key="2">
    <source>
        <dbReference type="ARBA" id="ARBA00022475"/>
    </source>
</evidence>
<keyword evidence="2" id="KW-1003">Cell membrane</keyword>
<dbReference type="InterPro" id="IPR027304">
    <property type="entry name" value="Trigger_fact/SurA_dom_sf"/>
</dbReference>
<evidence type="ECO:0000256" key="9">
    <source>
        <dbReference type="ARBA" id="ARBA00040743"/>
    </source>
</evidence>
<dbReference type="Pfam" id="PF13624">
    <property type="entry name" value="SurA_N_3"/>
    <property type="match status" value="1"/>
</dbReference>
<reference evidence="14 15" key="1">
    <citation type="submission" date="2018-08" db="EMBL/GenBank/DDBJ databases">
        <title>Wenzhouxiangella salilacus sp. nov., a novel bacterium isolated from a saline lake in Xinjiang Province, China.</title>
        <authorList>
            <person name="Han S."/>
        </authorList>
    </citation>
    <scope>NUCLEOTIDE SEQUENCE [LARGE SCALE GENOMIC DNA]</scope>
    <source>
        <strain evidence="14 15">XDB06</strain>
    </source>
</reference>
<comment type="caution">
    <text evidence="14">The sequence shown here is derived from an EMBL/GenBank/DDBJ whole genome shotgun (WGS) entry which is preliminary data.</text>
</comment>
<keyword evidence="5 12" id="KW-1133">Transmembrane helix</keyword>
<dbReference type="OrthoDB" id="9812372at2"/>
<dbReference type="PANTHER" id="PTHR47529">
    <property type="entry name" value="PEPTIDYL-PROLYL CIS-TRANS ISOMERASE D"/>
    <property type="match status" value="1"/>
</dbReference>
<organism evidence="14 15">
    <name type="scientific">Wenzhouxiangella sediminis</name>
    <dbReference type="NCBI Taxonomy" id="1792836"/>
    <lineage>
        <taxon>Bacteria</taxon>
        <taxon>Pseudomonadati</taxon>
        <taxon>Pseudomonadota</taxon>
        <taxon>Gammaproteobacteria</taxon>
        <taxon>Chromatiales</taxon>
        <taxon>Wenzhouxiangellaceae</taxon>
        <taxon>Wenzhouxiangella</taxon>
    </lineage>
</organism>
<dbReference type="PROSITE" id="PS50198">
    <property type="entry name" value="PPIC_PPIASE_2"/>
    <property type="match status" value="1"/>
</dbReference>
<evidence type="ECO:0000256" key="12">
    <source>
        <dbReference type="SAM" id="Phobius"/>
    </source>
</evidence>
<evidence type="ECO:0000313" key="14">
    <source>
        <dbReference type="EMBL" id="RFF29343.1"/>
    </source>
</evidence>
<dbReference type="EMBL" id="QUZK01000048">
    <property type="protein sequence ID" value="RFF29343.1"/>
    <property type="molecule type" value="Genomic_DNA"/>
</dbReference>
<gene>
    <name evidence="14" type="ORF">DZC52_13660</name>
</gene>
<keyword evidence="11" id="KW-0697">Rotamase</keyword>
<keyword evidence="3" id="KW-0997">Cell inner membrane</keyword>
<keyword evidence="11" id="KW-0413">Isomerase</keyword>
<evidence type="ECO:0000313" key="15">
    <source>
        <dbReference type="Proteomes" id="UP000260351"/>
    </source>
</evidence>
<name>A0A3E1K5N0_9GAMM</name>
<feature type="domain" description="PpiC" evidence="13">
    <location>
        <begin position="284"/>
        <end position="384"/>
    </location>
</feature>